<feature type="region of interest" description="Disordered" evidence="1">
    <location>
        <begin position="1"/>
        <end position="100"/>
    </location>
</feature>
<evidence type="ECO:0000256" key="1">
    <source>
        <dbReference type="SAM" id="MobiDB-lite"/>
    </source>
</evidence>
<keyword evidence="3" id="KW-1185">Reference proteome</keyword>
<proteinExistence type="predicted"/>
<organism evidence="2 3">
    <name type="scientific">Colletotrichum chrysophilum</name>
    <dbReference type="NCBI Taxonomy" id="1836956"/>
    <lineage>
        <taxon>Eukaryota</taxon>
        <taxon>Fungi</taxon>
        <taxon>Dikarya</taxon>
        <taxon>Ascomycota</taxon>
        <taxon>Pezizomycotina</taxon>
        <taxon>Sordariomycetes</taxon>
        <taxon>Hypocreomycetidae</taxon>
        <taxon>Glomerellales</taxon>
        <taxon>Glomerellaceae</taxon>
        <taxon>Colletotrichum</taxon>
        <taxon>Colletotrichum gloeosporioides species complex</taxon>
    </lineage>
</organism>
<name>A0AAD9EA75_9PEZI</name>
<gene>
    <name evidence="2" type="ORF">CCHR01_17109</name>
</gene>
<reference evidence="2" key="1">
    <citation type="submission" date="2023-01" db="EMBL/GenBank/DDBJ databases">
        <title>Colletotrichum chrysophilum M932 genome sequence.</title>
        <authorList>
            <person name="Baroncelli R."/>
        </authorList>
    </citation>
    <scope>NUCLEOTIDE SEQUENCE</scope>
    <source>
        <strain evidence="2">M932</strain>
    </source>
</reference>
<comment type="caution">
    <text evidence="2">The sequence shown here is derived from an EMBL/GenBank/DDBJ whole genome shotgun (WGS) entry which is preliminary data.</text>
</comment>
<protein>
    <submittedName>
        <fullName evidence="2">Uncharacterized protein</fullName>
    </submittedName>
</protein>
<dbReference type="AlphaFoldDB" id="A0AAD9EA75"/>
<evidence type="ECO:0000313" key="2">
    <source>
        <dbReference type="EMBL" id="KAK1840257.1"/>
    </source>
</evidence>
<accession>A0AAD9EA75</accession>
<dbReference type="EMBL" id="JAQOWY010000577">
    <property type="protein sequence ID" value="KAK1840257.1"/>
    <property type="molecule type" value="Genomic_DNA"/>
</dbReference>
<dbReference type="Proteomes" id="UP001243330">
    <property type="component" value="Unassembled WGS sequence"/>
</dbReference>
<evidence type="ECO:0000313" key="3">
    <source>
        <dbReference type="Proteomes" id="UP001243330"/>
    </source>
</evidence>
<feature type="compositionally biased region" description="Pro residues" evidence="1">
    <location>
        <begin position="16"/>
        <end position="39"/>
    </location>
</feature>
<feature type="compositionally biased region" description="Low complexity" evidence="1">
    <location>
        <begin position="85"/>
        <end position="94"/>
    </location>
</feature>
<sequence>MQRCDTPSHSLRGPKCPAPRPRPLSPVPSRPLVPRPPPSGAVSEPAGEGADGRPAGPAHIVTGSCRAPIFTGALQRATKPPSRPSSPRGGSPSRLDGPAMCKLHGALREMGWDNGACSDGGGSQPAGQIIA</sequence>